<organism evidence="2 3">
    <name type="scientific">Paenibacillus gyeongsangnamensis</name>
    <dbReference type="NCBI Taxonomy" id="3388067"/>
    <lineage>
        <taxon>Bacteria</taxon>
        <taxon>Bacillati</taxon>
        <taxon>Bacillota</taxon>
        <taxon>Bacilli</taxon>
        <taxon>Bacillales</taxon>
        <taxon>Paenibacillaceae</taxon>
        <taxon>Paenibacillus</taxon>
    </lineage>
</organism>
<gene>
    <name evidence="2" type="ORF">O9H85_29610</name>
</gene>
<dbReference type="EMBL" id="JAQAGZ010000024">
    <property type="protein sequence ID" value="MCZ8516471.1"/>
    <property type="molecule type" value="Genomic_DNA"/>
</dbReference>
<keyword evidence="3" id="KW-1185">Reference proteome</keyword>
<sequence>MHDVKMGCAAGLGQGGLGGHLNFVYNAVKHSGGNAGIFTSSSSSSEQVISIPGPSWQNWIQLTPVRWLPATKVYWESIHFDQAVSEKLPRSPIVYHTFPGYAEYSFKKVRSYGGISVLEAATTHVKDLFRETNEEHRKYKMEGSPYNRAWVERVMREYELADYITVASQLQRESFLRNGIPERKLLFAPLGVDTDRFRPLQSQPSLVPKTKEQKFRIISVGQVCLRKGVQYLLEAVKQLRDPEIEVTLYGGIGWRKIRTLIHDYMDSGVQIKLGSGDPVPALRNSHICVHSAIEDGFGLAPLEAMAAGLPTIVTEATGMKDAIHNDLNGLIVPSRDVISLAESIARLKYDEAYRIQMAHAARMAALKWDNRQRISQYSEALSPVWKSIGGQKSVL</sequence>
<dbReference type="Gene3D" id="3.40.50.2000">
    <property type="entry name" value="Glycogen Phosphorylase B"/>
    <property type="match status" value="2"/>
</dbReference>
<dbReference type="SUPFAM" id="SSF53756">
    <property type="entry name" value="UDP-Glycosyltransferase/glycogen phosphorylase"/>
    <property type="match status" value="1"/>
</dbReference>
<name>A0ABT4QIE4_9BACL</name>
<comment type="caution">
    <text evidence="2">The sequence shown here is derived from an EMBL/GenBank/DDBJ whole genome shotgun (WGS) entry which is preliminary data.</text>
</comment>
<evidence type="ECO:0000313" key="2">
    <source>
        <dbReference type="EMBL" id="MCZ8516471.1"/>
    </source>
</evidence>
<dbReference type="PANTHER" id="PTHR12526">
    <property type="entry name" value="GLYCOSYLTRANSFERASE"/>
    <property type="match status" value="1"/>
</dbReference>
<proteinExistence type="predicted"/>
<dbReference type="InterPro" id="IPR001296">
    <property type="entry name" value="Glyco_trans_1"/>
</dbReference>
<accession>A0ABT4QIE4</accession>
<evidence type="ECO:0000313" key="3">
    <source>
        <dbReference type="Proteomes" id="UP001527882"/>
    </source>
</evidence>
<dbReference type="RefSeq" id="WP_269885008.1">
    <property type="nucleotide sequence ID" value="NZ_JAQAGZ010000024.1"/>
</dbReference>
<evidence type="ECO:0000259" key="1">
    <source>
        <dbReference type="Pfam" id="PF00534"/>
    </source>
</evidence>
<dbReference type="CDD" id="cd03801">
    <property type="entry name" value="GT4_PimA-like"/>
    <property type="match status" value="1"/>
</dbReference>
<dbReference type="Pfam" id="PF00534">
    <property type="entry name" value="Glycos_transf_1"/>
    <property type="match status" value="1"/>
</dbReference>
<reference evidence="2 3" key="1">
    <citation type="submission" date="2022-12" db="EMBL/GenBank/DDBJ databases">
        <title>Draft genome sequence of Paenibacillus sp. dW9.</title>
        <authorList>
            <person name="Choi E.-W."/>
            <person name="Kim D.-U."/>
        </authorList>
    </citation>
    <scope>NUCLEOTIDE SEQUENCE [LARGE SCALE GENOMIC DNA]</scope>
    <source>
        <strain evidence="3">dW9</strain>
    </source>
</reference>
<dbReference type="Proteomes" id="UP001527882">
    <property type="component" value="Unassembled WGS sequence"/>
</dbReference>
<feature type="domain" description="Glycosyl transferase family 1" evidence="1">
    <location>
        <begin position="210"/>
        <end position="362"/>
    </location>
</feature>
<protein>
    <submittedName>
        <fullName evidence="2">Glycosyltransferase family 4 protein</fullName>
    </submittedName>
</protein>